<dbReference type="AlphaFoldDB" id="W1JBS3"/>
<proteinExistence type="predicted"/>
<sequence length="45" mass="4865">MSMGDSINSVAQMKNTANENIGKISGETIGKIIRDGIFKPPQMKI</sequence>
<protein>
    <submittedName>
        <fullName evidence="1">Uncharacterized protein</fullName>
    </submittedName>
</protein>
<reference evidence="1 2" key="1">
    <citation type="submission" date="2013-11" db="EMBL/GenBank/DDBJ databases">
        <title>Draft genome sequence and annotation of the entomopathogenic bacterium, Xenorhabdus cabanillasi strain JM26.</title>
        <authorList>
            <person name="Gualtieri M."/>
            <person name="Ogier J.C."/>
            <person name="Pages S."/>
            <person name="Givaudan A."/>
            <person name="Gaudriault S."/>
        </authorList>
    </citation>
    <scope>NUCLEOTIDE SEQUENCE [LARGE SCALE GENOMIC DNA]</scope>
    <source>
        <strain evidence="1 2">JM26</strain>
    </source>
</reference>
<name>W1JBS3_9GAMM</name>
<evidence type="ECO:0000313" key="2">
    <source>
        <dbReference type="Proteomes" id="UP000019197"/>
    </source>
</evidence>
<evidence type="ECO:0000313" key="1">
    <source>
        <dbReference type="EMBL" id="CDL86995.1"/>
    </source>
</evidence>
<accession>W1JBS3</accession>
<comment type="caution">
    <text evidence="1">The sequence shown here is derived from an EMBL/GenBank/DDBJ whole genome shotgun (WGS) entry which is preliminary data.</text>
</comment>
<gene>
    <name evidence="1" type="ORF">XCR1_810048</name>
</gene>
<organism evidence="1 2">
    <name type="scientific">Xenorhabdus cabanillasii JM26</name>
    <dbReference type="NCBI Taxonomy" id="1427517"/>
    <lineage>
        <taxon>Bacteria</taxon>
        <taxon>Pseudomonadati</taxon>
        <taxon>Pseudomonadota</taxon>
        <taxon>Gammaproteobacteria</taxon>
        <taxon>Enterobacterales</taxon>
        <taxon>Morganellaceae</taxon>
        <taxon>Xenorhabdus</taxon>
    </lineage>
</organism>
<dbReference type="Proteomes" id="UP000019197">
    <property type="component" value="Unassembled WGS sequence"/>
</dbReference>
<dbReference type="EMBL" id="CBXE010000477">
    <property type="protein sequence ID" value="CDL86995.1"/>
    <property type="molecule type" value="Genomic_DNA"/>
</dbReference>